<keyword evidence="1" id="KW-0812">Transmembrane</keyword>
<feature type="transmembrane region" description="Helical" evidence="1">
    <location>
        <begin position="50"/>
        <end position="67"/>
    </location>
</feature>
<dbReference type="EMBL" id="JADBGQ010000002">
    <property type="protein sequence ID" value="KAG5408772.1"/>
    <property type="molecule type" value="Genomic_DNA"/>
</dbReference>
<organism evidence="2 3">
    <name type="scientific">Brassica rapa subsp. trilocularis</name>
    <dbReference type="NCBI Taxonomy" id="1813537"/>
    <lineage>
        <taxon>Eukaryota</taxon>
        <taxon>Viridiplantae</taxon>
        <taxon>Streptophyta</taxon>
        <taxon>Embryophyta</taxon>
        <taxon>Tracheophyta</taxon>
        <taxon>Spermatophyta</taxon>
        <taxon>Magnoliopsida</taxon>
        <taxon>eudicotyledons</taxon>
        <taxon>Gunneridae</taxon>
        <taxon>Pentapetalae</taxon>
        <taxon>rosids</taxon>
        <taxon>malvids</taxon>
        <taxon>Brassicales</taxon>
        <taxon>Brassicaceae</taxon>
        <taxon>Brassiceae</taxon>
        <taxon>Brassica</taxon>
    </lineage>
</organism>
<proteinExistence type="predicted"/>
<keyword evidence="1" id="KW-1133">Transmembrane helix</keyword>
<sequence length="131" mass="14563">LARRWNPRFSPEELDSTVWGFPLEHRRGVFGCRILSSVVLMVARELRMRLGVWLGPGSAASVLWITGCVNKSGSRSFYKLRRGVMVRMRRAESLVKAFTATVKDSNLSLFSLCVSDASVLAICLVASLNLC</sequence>
<gene>
    <name evidence="2" type="primary">A02g501390.1_BraROA</name>
    <name evidence="2" type="ORF">IGI04_005091</name>
</gene>
<evidence type="ECO:0000256" key="1">
    <source>
        <dbReference type="SAM" id="Phobius"/>
    </source>
</evidence>
<name>A0ABQ7ND08_BRACM</name>
<evidence type="ECO:0000313" key="2">
    <source>
        <dbReference type="EMBL" id="KAG5408772.1"/>
    </source>
</evidence>
<keyword evidence="1" id="KW-0472">Membrane</keyword>
<feature type="transmembrane region" description="Helical" evidence="1">
    <location>
        <begin position="109"/>
        <end position="130"/>
    </location>
</feature>
<keyword evidence="3" id="KW-1185">Reference proteome</keyword>
<dbReference type="Proteomes" id="UP000823674">
    <property type="component" value="Chromosome A02"/>
</dbReference>
<comment type="caution">
    <text evidence="2">The sequence shown here is derived from an EMBL/GenBank/DDBJ whole genome shotgun (WGS) entry which is preliminary data.</text>
</comment>
<reference evidence="2 3" key="1">
    <citation type="submission" date="2021-03" db="EMBL/GenBank/DDBJ databases">
        <authorList>
            <person name="King G.J."/>
            <person name="Bancroft I."/>
            <person name="Baten A."/>
            <person name="Bloomfield J."/>
            <person name="Borpatragohain P."/>
            <person name="He Z."/>
            <person name="Irish N."/>
            <person name="Irwin J."/>
            <person name="Liu K."/>
            <person name="Mauleon R.P."/>
            <person name="Moore J."/>
            <person name="Morris R."/>
            <person name="Ostergaard L."/>
            <person name="Wang B."/>
            <person name="Wells R."/>
        </authorList>
    </citation>
    <scope>NUCLEOTIDE SEQUENCE [LARGE SCALE GENOMIC DNA]</scope>
    <source>
        <strain evidence="2">R-o-18</strain>
        <tissue evidence="2">Leaf</tissue>
    </source>
</reference>
<accession>A0ABQ7ND08</accession>
<feature type="non-terminal residue" evidence="2">
    <location>
        <position position="1"/>
    </location>
</feature>
<protein>
    <submittedName>
        <fullName evidence="2">Uncharacterized protein</fullName>
    </submittedName>
</protein>
<evidence type="ECO:0000313" key="3">
    <source>
        <dbReference type="Proteomes" id="UP000823674"/>
    </source>
</evidence>